<feature type="domain" description="KIB1-4 beta-propeller" evidence="1">
    <location>
        <begin position="101"/>
        <end position="217"/>
    </location>
</feature>
<keyword evidence="3" id="KW-1185">Reference proteome</keyword>
<dbReference type="PANTHER" id="PTHR45463">
    <property type="entry name" value="OS09G0392200 PROTEIN"/>
    <property type="match status" value="1"/>
</dbReference>
<name>A0AAU9LQH9_9ASTR</name>
<dbReference type="PANTHER" id="PTHR45463:SF8">
    <property type="entry name" value="OS09G0392200 PROTEIN"/>
    <property type="match status" value="1"/>
</dbReference>
<comment type="caution">
    <text evidence="2">The sequence shown here is derived from an EMBL/GenBank/DDBJ whole genome shotgun (WGS) entry which is preliminary data.</text>
</comment>
<proteinExistence type="predicted"/>
<dbReference type="AlphaFoldDB" id="A0AAU9LQH9"/>
<evidence type="ECO:0000313" key="3">
    <source>
        <dbReference type="Proteomes" id="UP001157418"/>
    </source>
</evidence>
<organism evidence="2 3">
    <name type="scientific">Lactuca virosa</name>
    <dbReference type="NCBI Taxonomy" id="75947"/>
    <lineage>
        <taxon>Eukaryota</taxon>
        <taxon>Viridiplantae</taxon>
        <taxon>Streptophyta</taxon>
        <taxon>Embryophyta</taxon>
        <taxon>Tracheophyta</taxon>
        <taxon>Spermatophyta</taxon>
        <taxon>Magnoliopsida</taxon>
        <taxon>eudicotyledons</taxon>
        <taxon>Gunneridae</taxon>
        <taxon>Pentapetalae</taxon>
        <taxon>asterids</taxon>
        <taxon>campanulids</taxon>
        <taxon>Asterales</taxon>
        <taxon>Asteraceae</taxon>
        <taxon>Cichorioideae</taxon>
        <taxon>Cichorieae</taxon>
        <taxon>Lactucinae</taxon>
        <taxon>Lactuca</taxon>
    </lineage>
</organism>
<reference evidence="2 3" key="1">
    <citation type="submission" date="2022-01" db="EMBL/GenBank/DDBJ databases">
        <authorList>
            <person name="Xiong W."/>
            <person name="Schranz E."/>
        </authorList>
    </citation>
    <scope>NUCLEOTIDE SEQUENCE [LARGE SCALE GENOMIC DNA]</scope>
</reference>
<evidence type="ECO:0000259" key="1">
    <source>
        <dbReference type="Pfam" id="PF03478"/>
    </source>
</evidence>
<gene>
    <name evidence="2" type="ORF">LVIROSA_LOCUS3950</name>
</gene>
<dbReference type="Proteomes" id="UP001157418">
    <property type="component" value="Unassembled WGS sequence"/>
</dbReference>
<dbReference type="InterPro" id="IPR005174">
    <property type="entry name" value="KIB1-4_b-propeller"/>
</dbReference>
<dbReference type="Pfam" id="PF03478">
    <property type="entry name" value="Beta-prop_KIB1-4"/>
    <property type="match status" value="1"/>
</dbReference>
<accession>A0AAU9LQH9</accession>
<evidence type="ECO:0000313" key="2">
    <source>
        <dbReference type="EMBL" id="CAH1416165.1"/>
    </source>
</evidence>
<protein>
    <recommendedName>
        <fullName evidence="1">KIB1-4 beta-propeller domain-containing protein</fullName>
    </recommendedName>
</protein>
<sequence length="241" mass="28035">METTVVLDFYLYRLILKPISSSSSRFLYRNCKPPTFRCSNGGVCKSWRSLALSNRKRFMASRPPLSVIISPSPPPMSMCISRPRAYNNTCYLTDFEGRKFKTIIPHSASRICVGLTCGYLILFGRKTNDFWLVNAITRHQLHFPCVPFYVNGFPYSRVKAILVFSPLVSWWWFVILDESTHIIWFTRAGKGAWNHVYSTFPIIDLHYFKGKIYTLNSIVNTRDEYQLYENETQSTSQIDFT</sequence>
<dbReference type="EMBL" id="CAKMRJ010000002">
    <property type="protein sequence ID" value="CAH1416165.1"/>
    <property type="molecule type" value="Genomic_DNA"/>
</dbReference>